<feature type="transmembrane region" description="Helical" evidence="8">
    <location>
        <begin position="56"/>
        <end position="76"/>
    </location>
</feature>
<evidence type="ECO:0000313" key="9">
    <source>
        <dbReference type="EMBL" id="TQM66631.1"/>
    </source>
</evidence>
<dbReference type="PANTHER" id="PTHR34702">
    <property type="entry name" value="NA(+)/H(+) ANTIPORTER SUBUNIT F1"/>
    <property type="match status" value="1"/>
</dbReference>
<dbReference type="EMBL" id="VFPO01000001">
    <property type="protein sequence ID" value="TQM66631.1"/>
    <property type="molecule type" value="Genomic_DNA"/>
</dbReference>
<evidence type="ECO:0000256" key="1">
    <source>
        <dbReference type="ARBA" id="ARBA00004651"/>
    </source>
</evidence>
<name>A0A543I7U7_9ACTN</name>
<proteinExistence type="inferred from homology"/>
<evidence type="ECO:0000256" key="3">
    <source>
        <dbReference type="ARBA" id="ARBA00022448"/>
    </source>
</evidence>
<gene>
    <name evidence="9" type="ORF">FHX41_0212</name>
</gene>
<organism evidence="9 10">
    <name type="scientific">Actinomadura hallensis</name>
    <dbReference type="NCBI Taxonomy" id="337895"/>
    <lineage>
        <taxon>Bacteria</taxon>
        <taxon>Bacillati</taxon>
        <taxon>Actinomycetota</taxon>
        <taxon>Actinomycetes</taxon>
        <taxon>Streptosporangiales</taxon>
        <taxon>Thermomonosporaceae</taxon>
        <taxon>Actinomadura</taxon>
    </lineage>
</organism>
<dbReference type="PANTHER" id="PTHR34702:SF1">
    <property type="entry name" value="NA(+)_H(+) ANTIPORTER SUBUNIT F"/>
    <property type="match status" value="1"/>
</dbReference>
<dbReference type="InterPro" id="IPR007208">
    <property type="entry name" value="MrpF/PhaF-like"/>
</dbReference>
<sequence length="94" mass="10066">MMLVAAVAGLLVAMALTLVRAFLGPRLYNRVLAINVFGTKTVLLISVLGVISGRPYIFDIALLYALVNFVSTIAVLRLTHLAELLPASDEGSPR</sequence>
<protein>
    <submittedName>
        <fullName evidence="9">Multisubunit sodium/proton antiporter MrpF subunit</fullName>
    </submittedName>
</protein>
<feature type="transmembrane region" description="Helical" evidence="8">
    <location>
        <begin position="31"/>
        <end position="51"/>
    </location>
</feature>
<evidence type="ECO:0000256" key="5">
    <source>
        <dbReference type="ARBA" id="ARBA00022692"/>
    </source>
</evidence>
<keyword evidence="10" id="KW-1185">Reference proteome</keyword>
<dbReference type="RefSeq" id="WP_221635135.1">
    <property type="nucleotide sequence ID" value="NZ_VFPO01000001.1"/>
</dbReference>
<evidence type="ECO:0000256" key="4">
    <source>
        <dbReference type="ARBA" id="ARBA00022475"/>
    </source>
</evidence>
<evidence type="ECO:0000256" key="8">
    <source>
        <dbReference type="SAM" id="Phobius"/>
    </source>
</evidence>
<comment type="subcellular location">
    <subcellularLocation>
        <location evidence="1">Cell membrane</location>
        <topology evidence="1">Multi-pass membrane protein</topology>
    </subcellularLocation>
</comment>
<dbReference type="GO" id="GO:0005886">
    <property type="term" value="C:plasma membrane"/>
    <property type="evidence" value="ECO:0007669"/>
    <property type="project" value="UniProtKB-SubCell"/>
</dbReference>
<evidence type="ECO:0000256" key="2">
    <source>
        <dbReference type="ARBA" id="ARBA00009212"/>
    </source>
</evidence>
<keyword evidence="3" id="KW-0813">Transport</keyword>
<reference evidence="9 10" key="1">
    <citation type="submission" date="2019-06" db="EMBL/GenBank/DDBJ databases">
        <title>Sequencing the genomes of 1000 actinobacteria strains.</title>
        <authorList>
            <person name="Klenk H.-P."/>
        </authorList>
    </citation>
    <scope>NUCLEOTIDE SEQUENCE [LARGE SCALE GENOMIC DNA]</scope>
    <source>
        <strain evidence="9 10">DSM 45043</strain>
    </source>
</reference>
<dbReference type="GO" id="GO:0015385">
    <property type="term" value="F:sodium:proton antiporter activity"/>
    <property type="evidence" value="ECO:0007669"/>
    <property type="project" value="TreeGrafter"/>
</dbReference>
<keyword evidence="7 8" id="KW-0472">Membrane</keyword>
<keyword evidence="6 8" id="KW-1133">Transmembrane helix</keyword>
<evidence type="ECO:0000256" key="7">
    <source>
        <dbReference type="ARBA" id="ARBA00023136"/>
    </source>
</evidence>
<comment type="similarity">
    <text evidence="2">Belongs to the CPA3 antiporters (TC 2.A.63) subunit F family.</text>
</comment>
<keyword evidence="4" id="KW-1003">Cell membrane</keyword>
<keyword evidence="5 8" id="KW-0812">Transmembrane</keyword>
<dbReference type="Pfam" id="PF04066">
    <property type="entry name" value="MrpF_PhaF"/>
    <property type="match status" value="1"/>
</dbReference>
<evidence type="ECO:0000313" key="10">
    <source>
        <dbReference type="Proteomes" id="UP000316706"/>
    </source>
</evidence>
<dbReference type="AlphaFoldDB" id="A0A543I7U7"/>
<comment type="caution">
    <text evidence="9">The sequence shown here is derived from an EMBL/GenBank/DDBJ whole genome shotgun (WGS) entry which is preliminary data.</text>
</comment>
<accession>A0A543I7U7</accession>
<evidence type="ECO:0000256" key="6">
    <source>
        <dbReference type="ARBA" id="ARBA00022989"/>
    </source>
</evidence>
<dbReference type="Proteomes" id="UP000316706">
    <property type="component" value="Unassembled WGS sequence"/>
</dbReference>